<name>A0A6P1NM03_9MICC</name>
<dbReference type="KEGG" id="psey:GU243_08920"/>
<dbReference type="EMBL" id="CP047898">
    <property type="protein sequence ID" value="QHK19837.1"/>
    <property type="molecule type" value="Genomic_DNA"/>
</dbReference>
<protein>
    <submittedName>
        <fullName evidence="1">Uncharacterized protein</fullName>
    </submittedName>
</protein>
<evidence type="ECO:0000313" key="2">
    <source>
        <dbReference type="Proteomes" id="UP000464186"/>
    </source>
</evidence>
<proteinExistence type="predicted"/>
<evidence type="ECO:0000313" key="1">
    <source>
        <dbReference type="EMBL" id="QHK19837.1"/>
    </source>
</evidence>
<reference evidence="1 2" key="1">
    <citation type="submission" date="2020-01" db="EMBL/GenBank/DDBJ databases">
        <title>Pseudarthrobacter psychrotolerans sp. nov., isolated from antarctic soil.</title>
        <authorList>
            <person name="Shin Y."/>
            <person name="Park W."/>
        </authorList>
    </citation>
    <scope>NUCLEOTIDE SEQUENCE [LARGE SCALE GENOMIC DNA]</scope>
    <source>
        <strain evidence="1 2">YJ56</strain>
    </source>
</reference>
<sequence length="207" mass="22835">MAEALQKRSPKLAGVYRTALELLASDAAPRCEAARISIICHCVRELMMGLPAVLSEFSIPRPVPPSGSLLKQLPRLLAKHPDADLGLDQDLVPVPRIVAQALASLISTAAQEEGRNRANTAALVTGGTHTTHPVIDQWLKTYNFFVDWAHLDRNHERQRTLPSDETLLANIRVVEDVIEVRSARFFENLHALEDLLAEINGVDEENA</sequence>
<dbReference type="Proteomes" id="UP000464186">
    <property type="component" value="Chromosome"/>
</dbReference>
<keyword evidence="2" id="KW-1185">Reference proteome</keyword>
<organism evidence="1 2">
    <name type="scientific">Pseudarthrobacter psychrotolerans</name>
    <dbReference type="NCBI Taxonomy" id="2697569"/>
    <lineage>
        <taxon>Bacteria</taxon>
        <taxon>Bacillati</taxon>
        <taxon>Actinomycetota</taxon>
        <taxon>Actinomycetes</taxon>
        <taxon>Micrococcales</taxon>
        <taxon>Micrococcaceae</taxon>
        <taxon>Pseudarthrobacter</taxon>
    </lineage>
</organism>
<gene>
    <name evidence="1" type="ORF">GU243_08920</name>
</gene>
<accession>A0A6P1NM03</accession>
<dbReference type="AlphaFoldDB" id="A0A6P1NM03"/>